<proteinExistence type="inferred from homology"/>
<evidence type="ECO:0000256" key="11">
    <source>
        <dbReference type="ARBA" id="ARBA00047899"/>
    </source>
</evidence>
<evidence type="ECO:0000256" key="7">
    <source>
        <dbReference type="ARBA" id="ARBA00022737"/>
    </source>
</evidence>
<feature type="binding site" evidence="14 15">
    <location>
        <position position="45"/>
    </location>
    <ligand>
        <name>ATP</name>
        <dbReference type="ChEBI" id="CHEBI:30616"/>
    </ligand>
</feature>
<keyword evidence="6" id="KW-0808">Transferase</keyword>
<dbReference type="GO" id="GO:0005524">
    <property type="term" value="F:ATP binding"/>
    <property type="evidence" value="ECO:0007669"/>
    <property type="project" value="UniProtKB-UniRule"/>
</dbReference>
<dbReference type="InterPro" id="IPR011009">
    <property type="entry name" value="Kinase-like_dom_sf"/>
</dbReference>
<feature type="binding site" evidence="14">
    <location>
        <begin position="372"/>
        <end position="380"/>
    </location>
    <ligand>
        <name>ATP</name>
        <dbReference type="ChEBI" id="CHEBI:30616"/>
    </ligand>
</feature>
<keyword evidence="20" id="KW-1185">Reference proteome</keyword>
<evidence type="ECO:0000256" key="10">
    <source>
        <dbReference type="ARBA" id="ARBA00022840"/>
    </source>
</evidence>
<evidence type="ECO:0000256" key="6">
    <source>
        <dbReference type="ARBA" id="ARBA00022679"/>
    </source>
</evidence>
<comment type="catalytic activity">
    <reaction evidence="12">
        <text>L-seryl-[protein] + ATP = O-phospho-L-seryl-[protein] + ADP + H(+)</text>
        <dbReference type="Rhea" id="RHEA:17989"/>
        <dbReference type="Rhea" id="RHEA-COMP:9863"/>
        <dbReference type="Rhea" id="RHEA-COMP:11604"/>
        <dbReference type="ChEBI" id="CHEBI:15378"/>
        <dbReference type="ChEBI" id="CHEBI:29999"/>
        <dbReference type="ChEBI" id="CHEBI:30616"/>
        <dbReference type="ChEBI" id="CHEBI:83421"/>
        <dbReference type="ChEBI" id="CHEBI:456216"/>
        <dbReference type="EC" id="2.7.11.1"/>
    </reaction>
</comment>
<keyword evidence="10 14" id="KW-0067">ATP-binding</keyword>
<dbReference type="RefSeq" id="XP_001745203.1">
    <property type="nucleotide sequence ID" value="XM_001745151.1"/>
</dbReference>
<evidence type="ECO:0000256" key="8">
    <source>
        <dbReference type="ARBA" id="ARBA00022741"/>
    </source>
</evidence>
<organism evidence="19 20">
    <name type="scientific">Monosiga brevicollis</name>
    <name type="common">Choanoflagellate</name>
    <dbReference type="NCBI Taxonomy" id="81824"/>
    <lineage>
        <taxon>Eukaryota</taxon>
        <taxon>Choanoflagellata</taxon>
        <taxon>Craspedida</taxon>
        <taxon>Salpingoecidae</taxon>
        <taxon>Monosiga</taxon>
    </lineage>
</organism>
<evidence type="ECO:0000256" key="13">
    <source>
        <dbReference type="PIRSR" id="PIRSR000606-50"/>
    </source>
</evidence>
<dbReference type="Gene3D" id="1.10.510.10">
    <property type="entry name" value="Transferase(Phosphotransferase) domain 1"/>
    <property type="match status" value="2"/>
</dbReference>
<dbReference type="InParanoid" id="A9UY15"/>
<feature type="binding site" evidence="14">
    <location>
        <begin position="19"/>
        <end position="27"/>
    </location>
    <ligand>
        <name>ATP</name>
        <dbReference type="ChEBI" id="CHEBI:30616"/>
    </ligand>
</feature>
<dbReference type="eggNOG" id="KOG0603">
    <property type="taxonomic scope" value="Eukaryota"/>
</dbReference>
<dbReference type="PROSITE" id="PS50011">
    <property type="entry name" value="PROTEIN_KINASE_DOM"/>
    <property type="match status" value="2"/>
</dbReference>
<dbReference type="SUPFAM" id="SSF56112">
    <property type="entry name" value="Protein kinase-like (PK-like)"/>
    <property type="match status" value="2"/>
</dbReference>
<evidence type="ECO:0000256" key="15">
    <source>
        <dbReference type="PROSITE-ProRule" id="PRU10141"/>
    </source>
</evidence>
<dbReference type="Pfam" id="PF00433">
    <property type="entry name" value="Pkinase_C"/>
    <property type="match status" value="1"/>
</dbReference>
<comment type="catalytic activity">
    <reaction evidence="11">
        <text>L-threonyl-[protein] + ATP = O-phospho-L-threonyl-[protein] + ADP + H(+)</text>
        <dbReference type="Rhea" id="RHEA:46608"/>
        <dbReference type="Rhea" id="RHEA-COMP:11060"/>
        <dbReference type="Rhea" id="RHEA-COMP:11605"/>
        <dbReference type="ChEBI" id="CHEBI:15378"/>
        <dbReference type="ChEBI" id="CHEBI:30013"/>
        <dbReference type="ChEBI" id="CHEBI:30616"/>
        <dbReference type="ChEBI" id="CHEBI:61977"/>
        <dbReference type="ChEBI" id="CHEBI:456216"/>
        <dbReference type="EC" id="2.7.11.1"/>
    </reaction>
</comment>
<feature type="active site" description="Proton acceptor" evidence="13">
    <location>
        <position position="483"/>
    </location>
</feature>
<evidence type="ECO:0000256" key="12">
    <source>
        <dbReference type="ARBA" id="ARBA00048679"/>
    </source>
</evidence>
<dbReference type="InterPro" id="IPR041906">
    <property type="entry name" value="RSK_N"/>
</dbReference>
<dbReference type="FunFam" id="1.10.510.10:FF:001170">
    <property type="entry name" value="Ribosomal protein S6 kinase alpha-1"/>
    <property type="match status" value="1"/>
</dbReference>
<evidence type="ECO:0000256" key="16">
    <source>
        <dbReference type="SAM" id="MobiDB-lite"/>
    </source>
</evidence>
<dbReference type="AlphaFoldDB" id="A9UY15"/>
<dbReference type="PANTHER" id="PTHR24351">
    <property type="entry name" value="RIBOSOMAL PROTEIN S6 KINASE"/>
    <property type="match status" value="1"/>
</dbReference>
<dbReference type="PROSITE" id="PS00108">
    <property type="entry name" value="PROTEIN_KINASE_ST"/>
    <property type="match status" value="2"/>
</dbReference>
<name>A9UY15_MONBE</name>
<evidence type="ECO:0000256" key="3">
    <source>
        <dbReference type="ARBA" id="ARBA00012513"/>
    </source>
</evidence>
<dbReference type="STRING" id="81824.A9UY15"/>
<dbReference type="CDD" id="cd05582">
    <property type="entry name" value="STKc_RSK_N"/>
    <property type="match status" value="1"/>
</dbReference>
<dbReference type="GO" id="GO:0005654">
    <property type="term" value="C:nucleoplasm"/>
    <property type="evidence" value="ECO:0000318"/>
    <property type="project" value="GO_Central"/>
</dbReference>
<dbReference type="GO" id="GO:0038202">
    <property type="term" value="P:TORC1 signaling"/>
    <property type="evidence" value="ECO:0000318"/>
    <property type="project" value="GO_Central"/>
</dbReference>
<keyword evidence="4" id="KW-0723">Serine/threonine-protein kinase</keyword>
<dbReference type="GO" id="GO:0000287">
    <property type="term" value="F:magnesium ion binding"/>
    <property type="evidence" value="ECO:0007669"/>
    <property type="project" value="InterPro"/>
</dbReference>
<dbReference type="PIRSF" id="PIRSF000606">
    <property type="entry name" value="Ribsml_S6_kin_2"/>
    <property type="match status" value="1"/>
</dbReference>
<evidence type="ECO:0000256" key="5">
    <source>
        <dbReference type="ARBA" id="ARBA00022553"/>
    </source>
</evidence>
<dbReference type="FunFam" id="3.30.200.20:FF:000013">
    <property type="entry name" value="Ribosomal protein S6 kinase"/>
    <property type="match status" value="1"/>
</dbReference>
<feature type="region of interest" description="Disordered" evidence="16">
    <location>
        <begin position="660"/>
        <end position="688"/>
    </location>
</feature>
<dbReference type="GO" id="GO:0005737">
    <property type="term" value="C:cytoplasm"/>
    <property type="evidence" value="ECO:0000318"/>
    <property type="project" value="GO_Central"/>
</dbReference>
<evidence type="ECO:0000256" key="2">
    <source>
        <dbReference type="ARBA" id="ARBA00009804"/>
    </source>
</evidence>
<evidence type="ECO:0000256" key="1">
    <source>
        <dbReference type="ARBA" id="ARBA00001946"/>
    </source>
</evidence>
<keyword evidence="8 14" id="KW-0547">Nucleotide-binding</keyword>
<accession>A9UY15</accession>
<feature type="domain" description="AGC-kinase C-terminal" evidence="18">
    <location>
        <begin position="271"/>
        <end position="340"/>
    </location>
</feature>
<dbReference type="InterPro" id="IPR017892">
    <property type="entry name" value="Pkinase_C"/>
</dbReference>
<comment type="cofactor">
    <cofactor evidence="1">
        <name>Mg(2+)</name>
        <dbReference type="ChEBI" id="CHEBI:18420"/>
    </cofactor>
</comment>
<dbReference type="FunCoup" id="A9UY15">
    <property type="interactions" value="1272"/>
</dbReference>
<dbReference type="Gene3D" id="3.30.200.20">
    <property type="entry name" value="Phosphorylase Kinase, domain 1"/>
    <property type="match status" value="2"/>
</dbReference>
<dbReference type="FunFam" id="1.10.510.10:FF:000010">
    <property type="entry name" value="Ribosomal protein S6 kinase"/>
    <property type="match status" value="1"/>
</dbReference>
<dbReference type="Pfam" id="PF00069">
    <property type="entry name" value="Pkinase"/>
    <property type="match status" value="2"/>
</dbReference>
<feature type="active site" description="Proton acceptor" evidence="13">
    <location>
        <position position="138"/>
    </location>
</feature>
<dbReference type="InterPro" id="IPR017441">
    <property type="entry name" value="Protein_kinase_ATP_BS"/>
</dbReference>
<keyword evidence="7" id="KW-0677">Repeat</keyword>
<dbReference type="GO" id="GO:0106310">
    <property type="term" value="F:protein serine kinase activity"/>
    <property type="evidence" value="ECO:0007669"/>
    <property type="project" value="RHEA"/>
</dbReference>
<dbReference type="SMART" id="SM00133">
    <property type="entry name" value="S_TK_X"/>
    <property type="match status" value="1"/>
</dbReference>
<sequence>MTESNDHVDQGNFDLLKVLGQGSFGRVFLVRKRDGHDAGTMYAMKVLKKASLKVRDRFRTKAERDLLAAIHHPFIVHLHYAFQTEGKVYLILDFLRGGDLFNRLSNEVMFTEKDVQFYLAELALALEHLHNLGIIYRDLKPENILLDAGGHIALTDFGLCKEYTEEGGKTYSFCGTQQYMAPEVINRKGHDTSADWWSFGVLMYEMLTGDLPFDSDNRKTLMQMILKARLSMPQHLSPEAQSLLRKLFKRVPSARLGYNGADEIKQHPFFATIDFDKLFRKELEPPFKPNLTGQEDLHYFDRDFLKMAAVDSPVPPPSANHVEMFRGFSYISPSVIEDVPRSRPIRPLRADLHPKIRQGPPTIEYEVLEEVLGAGTFSVCKRAIHKQTRVEYAVKIIDKTKRNPEEEIDILFRYGGHPNIMTLHEVFDDGDKAYLITEMLRGGELLDRILEQGCLQEKEAAEIMRKLGEVVEYLHSQGIVHRDLKPSNILYASPDRHVDSIRIADFGFAKQLTAENGMLMTPCYTANFVAPEVLKRQGYDKACDIWSLGVLLHTCLVGYPPFATAPSDTSDKILARITGGSIDFEQKGWNHISNEAKQLILSMLQADPAQRITASQLLRHTWLHMPHGSTGIAPRRGSPSTINQVKHAVEAAFSAMNPNPEVPSLGNIKESTLARRRGTAPNLPKLSE</sequence>
<dbReference type="InterPro" id="IPR000719">
    <property type="entry name" value="Prot_kinase_dom"/>
</dbReference>
<keyword evidence="9" id="KW-0418">Kinase</keyword>
<dbReference type="KEGG" id="mbr:MONBRDRAFT_7694"/>
<evidence type="ECO:0000313" key="19">
    <source>
        <dbReference type="EMBL" id="EDQ89781.1"/>
    </source>
</evidence>
<dbReference type="EMBL" id="CH991549">
    <property type="protein sequence ID" value="EDQ89781.1"/>
    <property type="molecule type" value="Genomic_DNA"/>
</dbReference>
<dbReference type="OMA" id="GAMKATY"/>
<dbReference type="GO" id="GO:0004711">
    <property type="term" value="F:ribosomal protein S6 kinase activity"/>
    <property type="evidence" value="ECO:0000318"/>
    <property type="project" value="GO_Central"/>
</dbReference>
<dbReference type="InterPro" id="IPR000961">
    <property type="entry name" value="AGC-kinase_C"/>
</dbReference>
<dbReference type="GeneID" id="5890441"/>
<feature type="domain" description="Protein kinase" evidence="17">
    <location>
        <begin position="13"/>
        <end position="270"/>
    </location>
</feature>
<dbReference type="PROSITE" id="PS51285">
    <property type="entry name" value="AGC_KINASE_CTER"/>
    <property type="match status" value="1"/>
</dbReference>
<evidence type="ECO:0000256" key="14">
    <source>
        <dbReference type="PIRSR" id="PIRSR000606-51"/>
    </source>
</evidence>
<reference evidence="19 20" key="1">
    <citation type="journal article" date="2008" name="Nature">
        <title>The genome of the choanoflagellate Monosiga brevicollis and the origin of metazoans.</title>
        <authorList>
            <consortium name="JGI Sequencing"/>
            <person name="King N."/>
            <person name="Westbrook M.J."/>
            <person name="Young S.L."/>
            <person name="Kuo A."/>
            <person name="Abedin M."/>
            <person name="Chapman J."/>
            <person name="Fairclough S."/>
            <person name="Hellsten U."/>
            <person name="Isogai Y."/>
            <person name="Letunic I."/>
            <person name="Marr M."/>
            <person name="Pincus D."/>
            <person name="Putnam N."/>
            <person name="Rokas A."/>
            <person name="Wright K.J."/>
            <person name="Zuzow R."/>
            <person name="Dirks W."/>
            <person name="Good M."/>
            <person name="Goodstein D."/>
            <person name="Lemons D."/>
            <person name="Li W."/>
            <person name="Lyons J.B."/>
            <person name="Morris A."/>
            <person name="Nichols S."/>
            <person name="Richter D.J."/>
            <person name="Salamov A."/>
            <person name="Bork P."/>
            <person name="Lim W.A."/>
            <person name="Manning G."/>
            <person name="Miller W.T."/>
            <person name="McGinnis W."/>
            <person name="Shapiro H."/>
            <person name="Tjian R."/>
            <person name="Grigoriev I.V."/>
            <person name="Rokhsar D."/>
        </authorList>
    </citation>
    <scope>NUCLEOTIDE SEQUENCE [LARGE SCALE GENOMIC DNA]</scope>
    <source>
        <strain evidence="20">MX1 / ATCC 50154</strain>
    </source>
</reference>
<evidence type="ECO:0000256" key="4">
    <source>
        <dbReference type="ARBA" id="ARBA00022527"/>
    </source>
</evidence>
<evidence type="ECO:0000256" key="9">
    <source>
        <dbReference type="ARBA" id="ARBA00022777"/>
    </source>
</evidence>
<feature type="binding site" evidence="14 15">
    <location>
        <position position="395"/>
    </location>
    <ligand>
        <name>ATP</name>
        <dbReference type="ChEBI" id="CHEBI:30616"/>
    </ligand>
</feature>
<evidence type="ECO:0000313" key="20">
    <source>
        <dbReference type="Proteomes" id="UP000001357"/>
    </source>
</evidence>
<feature type="domain" description="Protein kinase" evidence="17">
    <location>
        <begin position="366"/>
        <end position="623"/>
    </location>
</feature>
<gene>
    <name evidence="19" type="ORF">MONBRDRAFT_7694</name>
</gene>
<evidence type="ECO:0000259" key="17">
    <source>
        <dbReference type="PROSITE" id="PS50011"/>
    </source>
</evidence>
<evidence type="ECO:0000259" key="18">
    <source>
        <dbReference type="PROSITE" id="PS51285"/>
    </source>
</evidence>
<dbReference type="InterPro" id="IPR016239">
    <property type="entry name" value="Ribosomal_S6_kinase_II"/>
</dbReference>
<dbReference type="Proteomes" id="UP000001357">
    <property type="component" value="Unassembled WGS sequence"/>
</dbReference>
<dbReference type="EC" id="2.7.11.1" evidence="3"/>
<protein>
    <recommendedName>
        <fullName evidence="3">non-specific serine/threonine protein kinase</fullName>
        <ecNumber evidence="3">2.7.11.1</ecNumber>
    </recommendedName>
</protein>
<dbReference type="PROSITE" id="PS00107">
    <property type="entry name" value="PROTEIN_KINASE_ATP"/>
    <property type="match status" value="2"/>
</dbReference>
<keyword evidence="5" id="KW-0597">Phosphoprotein</keyword>
<comment type="similarity">
    <text evidence="2">Belongs to the protein kinase superfamily. AGC Ser/Thr protein kinase family. S6 kinase subfamily.</text>
</comment>
<dbReference type="SMART" id="SM00220">
    <property type="entry name" value="S_TKc"/>
    <property type="match status" value="2"/>
</dbReference>
<dbReference type="InterPro" id="IPR008271">
    <property type="entry name" value="Ser/Thr_kinase_AS"/>
</dbReference>